<feature type="region of interest" description="Disordered" evidence="1">
    <location>
        <begin position="548"/>
        <end position="650"/>
    </location>
</feature>
<feature type="compositionally biased region" description="Polar residues" evidence="1">
    <location>
        <begin position="106"/>
        <end position="131"/>
    </location>
</feature>
<keyword evidence="3" id="KW-1185">Reference proteome</keyword>
<feature type="compositionally biased region" description="Basic and acidic residues" evidence="1">
    <location>
        <begin position="224"/>
        <end position="233"/>
    </location>
</feature>
<sequence length="650" mass="70986">MDDDEEMVVVGKREALMITGSATGARLRQKFKLVLLPNIFSRLLFVYLVFTSMTGLQWQTPQVANVVDAAALSKNATLPEVSMKTAELASSYPPTPAPRPNYAPTQSSLMSALSGGSQAQPRSNATPASNHSSEDGSGFYGGSHPDSGENTLGRTSGIGSALPGSGSCVEGSGSRVDGSESHVEDSRGRATDRDSGHRVGDQDSGHRTAASSSNTVPTKKKKRSEMGPEERKLMRQAANDRASQLTSDIDNMLDEIDKLYKKVADDNNVGVHRVKELARHLPSIKPQKRASNYNVLLYFKTQQLNDGVAVGDKIHLRDLHTALKADDELMDALNNPDLMEEYRQQYDSEKSEETLKAIRVSKASAAKFVAGKINLLQQEISCLKQRALKPLGSWLVAHGTIPYTPATMVQAPATSFFEKNFNIGAQDMAIMWENHVCELEKRGNRKLTRNETDKELADLITSRLREITGLNNVLMSYAAYEKTIIVPYKVNIVGWPEGVVTASPQKLSAANVRVVYEGWKAGAIRWERMSSLDHKAFVQALEEEDALNPTAKAKHSDAGGSHRKRKRDNGNEEVRARTKNSKAKKSSEMKTSSKASAKTLVKKGSSKGGSVRASKKSGGARRKSSKFVVDTDEEEDDGNSNGEEEEEVSE</sequence>
<name>A0A9P5PB79_9AGAR</name>
<feature type="compositionally biased region" description="Polar residues" evidence="1">
    <location>
        <begin position="148"/>
        <end position="158"/>
    </location>
</feature>
<protein>
    <submittedName>
        <fullName evidence="2">Uncharacterized protein</fullName>
    </submittedName>
</protein>
<dbReference type="AlphaFoldDB" id="A0A9P5PB79"/>
<feature type="compositionally biased region" description="Acidic residues" evidence="1">
    <location>
        <begin position="630"/>
        <end position="650"/>
    </location>
</feature>
<organism evidence="2 3">
    <name type="scientific">Rhodocollybia butyracea</name>
    <dbReference type="NCBI Taxonomy" id="206335"/>
    <lineage>
        <taxon>Eukaryota</taxon>
        <taxon>Fungi</taxon>
        <taxon>Dikarya</taxon>
        <taxon>Basidiomycota</taxon>
        <taxon>Agaricomycotina</taxon>
        <taxon>Agaricomycetes</taxon>
        <taxon>Agaricomycetidae</taxon>
        <taxon>Agaricales</taxon>
        <taxon>Marasmiineae</taxon>
        <taxon>Omphalotaceae</taxon>
        <taxon>Rhodocollybia</taxon>
    </lineage>
</organism>
<dbReference type="EMBL" id="JADNRY010000232">
    <property type="protein sequence ID" value="KAF9060668.1"/>
    <property type="molecule type" value="Genomic_DNA"/>
</dbReference>
<feature type="region of interest" description="Disordered" evidence="1">
    <location>
        <begin position="89"/>
        <end position="243"/>
    </location>
</feature>
<evidence type="ECO:0000256" key="1">
    <source>
        <dbReference type="SAM" id="MobiDB-lite"/>
    </source>
</evidence>
<dbReference type="OrthoDB" id="3253416at2759"/>
<gene>
    <name evidence="2" type="ORF">BDP27DRAFT_1429779</name>
</gene>
<reference evidence="2" key="1">
    <citation type="submission" date="2020-11" db="EMBL/GenBank/DDBJ databases">
        <authorList>
            <consortium name="DOE Joint Genome Institute"/>
            <person name="Ahrendt S."/>
            <person name="Riley R."/>
            <person name="Andreopoulos W."/>
            <person name="Labutti K."/>
            <person name="Pangilinan J."/>
            <person name="Ruiz-Duenas F.J."/>
            <person name="Barrasa J.M."/>
            <person name="Sanchez-Garcia M."/>
            <person name="Camarero S."/>
            <person name="Miyauchi S."/>
            <person name="Serrano A."/>
            <person name="Linde D."/>
            <person name="Babiker R."/>
            <person name="Drula E."/>
            <person name="Ayuso-Fernandez I."/>
            <person name="Pacheco R."/>
            <person name="Padilla G."/>
            <person name="Ferreira P."/>
            <person name="Barriuso J."/>
            <person name="Kellner H."/>
            <person name="Castanera R."/>
            <person name="Alfaro M."/>
            <person name="Ramirez L."/>
            <person name="Pisabarro A.G."/>
            <person name="Kuo A."/>
            <person name="Tritt A."/>
            <person name="Lipzen A."/>
            <person name="He G."/>
            <person name="Yan M."/>
            <person name="Ng V."/>
            <person name="Cullen D."/>
            <person name="Martin F."/>
            <person name="Rosso M.-N."/>
            <person name="Henrissat B."/>
            <person name="Hibbett D."/>
            <person name="Martinez A.T."/>
            <person name="Grigoriev I.V."/>
        </authorList>
    </citation>
    <scope>NUCLEOTIDE SEQUENCE</scope>
    <source>
        <strain evidence="2">AH 40177</strain>
    </source>
</reference>
<dbReference type="Proteomes" id="UP000772434">
    <property type="component" value="Unassembled WGS sequence"/>
</dbReference>
<evidence type="ECO:0000313" key="2">
    <source>
        <dbReference type="EMBL" id="KAF9060668.1"/>
    </source>
</evidence>
<evidence type="ECO:0000313" key="3">
    <source>
        <dbReference type="Proteomes" id="UP000772434"/>
    </source>
</evidence>
<feature type="compositionally biased region" description="Basic residues" evidence="1">
    <location>
        <begin position="613"/>
        <end position="625"/>
    </location>
</feature>
<comment type="caution">
    <text evidence="2">The sequence shown here is derived from an EMBL/GenBank/DDBJ whole genome shotgun (WGS) entry which is preliminary data.</text>
</comment>
<accession>A0A9P5PB79</accession>
<proteinExistence type="predicted"/>
<feature type="compositionally biased region" description="Basic and acidic residues" evidence="1">
    <location>
        <begin position="177"/>
        <end position="206"/>
    </location>
</feature>